<dbReference type="AlphaFoldDB" id="A0A0R1UB93"/>
<dbReference type="Gene3D" id="1.10.1040.10">
    <property type="entry name" value="N-(1-d-carboxylethyl)-l-norvaline Dehydrogenase, domain 2"/>
    <property type="match status" value="1"/>
</dbReference>
<dbReference type="InterPro" id="IPR003710">
    <property type="entry name" value="ApbA"/>
</dbReference>
<proteinExistence type="inferred from homology"/>
<evidence type="ECO:0000313" key="7">
    <source>
        <dbReference type="EMBL" id="KRL90662.1"/>
    </source>
</evidence>
<comment type="function">
    <text evidence="4">Catalyzes the NADPH-dependent reduction of ketopantoate into pantoic acid.</text>
</comment>
<evidence type="ECO:0000313" key="8">
    <source>
        <dbReference type="Proteomes" id="UP000050816"/>
    </source>
</evidence>
<dbReference type="RefSeq" id="WP_019206651.1">
    <property type="nucleotide sequence ID" value="NZ_AZFK01000028.1"/>
</dbReference>
<dbReference type="InterPro" id="IPR013328">
    <property type="entry name" value="6PGD_dom2"/>
</dbReference>
<evidence type="ECO:0000256" key="2">
    <source>
        <dbReference type="ARBA" id="ARBA00022857"/>
    </source>
</evidence>
<feature type="domain" description="Ketopantoate reductase C-terminal" evidence="6">
    <location>
        <begin position="186"/>
        <end position="306"/>
    </location>
</feature>
<keyword evidence="2 4" id="KW-0521">NADP</keyword>
<dbReference type="Gene3D" id="3.40.50.720">
    <property type="entry name" value="NAD(P)-binding Rossmann-like Domain"/>
    <property type="match status" value="1"/>
</dbReference>
<keyword evidence="3 4" id="KW-0560">Oxidoreductase</keyword>
<dbReference type="InterPro" id="IPR051402">
    <property type="entry name" value="KPR-Related"/>
</dbReference>
<name>A0A0R1UB93_9LACO</name>
<comment type="similarity">
    <text evidence="1 4">Belongs to the ketopantoate reductase family.</text>
</comment>
<organism evidence="7 8">
    <name type="scientific">Limosilactobacillus ingluviei DSM 15946</name>
    <dbReference type="NCBI Taxonomy" id="1423760"/>
    <lineage>
        <taxon>Bacteria</taxon>
        <taxon>Bacillati</taxon>
        <taxon>Bacillota</taxon>
        <taxon>Bacilli</taxon>
        <taxon>Lactobacillales</taxon>
        <taxon>Lactobacillaceae</taxon>
        <taxon>Limosilactobacillus</taxon>
    </lineage>
</organism>
<dbReference type="Proteomes" id="UP000050816">
    <property type="component" value="Unassembled WGS sequence"/>
</dbReference>
<dbReference type="EC" id="1.1.1.169" evidence="4"/>
<dbReference type="UniPathway" id="UPA00028">
    <property type="reaction ID" value="UER00004"/>
</dbReference>
<evidence type="ECO:0000259" key="5">
    <source>
        <dbReference type="Pfam" id="PF02558"/>
    </source>
</evidence>
<dbReference type="EMBL" id="AZFK01000028">
    <property type="protein sequence ID" value="KRL90662.1"/>
    <property type="molecule type" value="Genomic_DNA"/>
</dbReference>
<comment type="pathway">
    <text evidence="4">Cofactor biosynthesis; (R)-pantothenate biosynthesis; (R)-pantoate from 3-methyl-2-oxobutanoate: step 2/2.</text>
</comment>
<dbReference type="InterPro" id="IPR008927">
    <property type="entry name" value="6-PGluconate_DH-like_C_sf"/>
</dbReference>
<dbReference type="GeneID" id="82934378"/>
<dbReference type="PANTHER" id="PTHR21708">
    <property type="entry name" value="PROBABLE 2-DEHYDROPANTOATE 2-REDUCTASE"/>
    <property type="match status" value="1"/>
</dbReference>
<dbReference type="GO" id="GO:0015940">
    <property type="term" value="P:pantothenate biosynthetic process"/>
    <property type="evidence" value="ECO:0007669"/>
    <property type="project" value="UniProtKB-UniPathway"/>
</dbReference>
<dbReference type="SUPFAM" id="SSF51735">
    <property type="entry name" value="NAD(P)-binding Rossmann-fold domains"/>
    <property type="match status" value="1"/>
</dbReference>
<dbReference type="NCBIfam" id="TIGR00745">
    <property type="entry name" value="apbA_panE"/>
    <property type="match status" value="1"/>
</dbReference>
<dbReference type="PANTHER" id="PTHR21708:SF26">
    <property type="entry name" value="2-DEHYDROPANTOATE 2-REDUCTASE"/>
    <property type="match status" value="1"/>
</dbReference>
<gene>
    <name evidence="7" type="ORF">FC43_GL001266</name>
</gene>
<evidence type="ECO:0000259" key="6">
    <source>
        <dbReference type="Pfam" id="PF08546"/>
    </source>
</evidence>
<evidence type="ECO:0000256" key="3">
    <source>
        <dbReference type="ARBA" id="ARBA00023002"/>
    </source>
</evidence>
<sequence length="315" mass="34227">MRIAVAGVGGMGTRFALKLAQAGNDVTLVETWSVRLKALKTQGLQAKLDGQEVTMQLPAYAPDEVPATPGFDLVLFLTKSMQLAALARTLQPLYGPQTYVLCLMNGIGHEQTLGKYVPQERLLLGNTMWTAQMARPDHVLLQDDGSCELGSLTADPTQAQMAQTVVDVFTQAGLKPRLLDDPRYSVFRKGCVNGTLNTLCTLLECNVAEFGQTTPAHALVEAIVKEFAAVGAKQGLHLDVAEAVAHVESCYTVIGEHYPSMYQDLVVNNRPTEIDYINGYVARHGQAAGVATPYCQLLTAQVHVKEQLRHAHNDQ</sequence>
<dbReference type="InterPro" id="IPR013752">
    <property type="entry name" value="KPA_reductase"/>
</dbReference>
<dbReference type="SUPFAM" id="SSF48179">
    <property type="entry name" value="6-phosphogluconate dehydrogenase C-terminal domain-like"/>
    <property type="match status" value="1"/>
</dbReference>
<keyword evidence="4" id="KW-0566">Pantothenate biosynthesis</keyword>
<dbReference type="PATRIC" id="fig|1423760.3.peg.1336"/>
<reference evidence="7 8" key="1">
    <citation type="journal article" date="2015" name="Genome Announc.">
        <title>Expanding the biotechnology potential of lactobacilli through comparative genomics of 213 strains and associated genera.</title>
        <authorList>
            <person name="Sun Z."/>
            <person name="Harris H.M."/>
            <person name="McCann A."/>
            <person name="Guo C."/>
            <person name="Argimon S."/>
            <person name="Zhang W."/>
            <person name="Yang X."/>
            <person name="Jeffery I.B."/>
            <person name="Cooney J.C."/>
            <person name="Kagawa T.F."/>
            <person name="Liu W."/>
            <person name="Song Y."/>
            <person name="Salvetti E."/>
            <person name="Wrobel A."/>
            <person name="Rasinkangas P."/>
            <person name="Parkhill J."/>
            <person name="Rea M.C."/>
            <person name="O'Sullivan O."/>
            <person name="Ritari J."/>
            <person name="Douillard F.P."/>
            <person name="Paul Ross R."/>
            <person name="Yang R."/>
            <person name="Briner A.E."/>
            <person name="Felis G.E."/>
            <person name="de Vos W.M."/>
            <person name="Barrangou R."/>
            <person name="Klaenhammer T.R."/>
            <person name="Caufield P.W."/>
            <person name="Cui Y."/>
            <person name="Zhang H."/>
            <person name="O'Toole P.W."/>
        </authorList>
    </citation>
    <scope>NUCLEOTIDE SEQUENCE [LARGE SCALE GENOMIC DNA]</scope>
    <source>
        <strain evidence="7 8">DSM 15946</strain>
    </source>
</reference>
<dbReference type="GO" id="GO:0005737">
    <property type="term" value="C:cytoplasm"/>
    <property type="evidence" value="ECO:0007669"/>
    <property type="project" value="TreeGrafter"/>
</dbReference>
<comment type="caution">
    <text evidence="7">The sequence shown here is derived from an EMBL/GenBank/DDBJ whole genome shotgun (WGS) entry which is preliminary data.</text>
</comment>
<accession>A0A0R1UB93</accession>
<dbReference type="Pfam" id="PF02558">
    <property type="entry name" value="ApbA"/>
    <property type="match status" value="1"/>
</dbReference>
<feature type="domain" description="Ketopantoate reductase N-terminal" evidence="5">
    <location>
        <begin position="3"/>
        <end position="152"/>
    </location>
</feature>
<dbReference type="InterPro" id="IPR013332">
    <property type="entry name" value="KPR_N"/>
</dbReference>
<comment type="catalytic activity">
    <reaction evidence="4">
        <text>(R)-pantoate + NADP(+) = 2-dehydropantoate + NADPH + H(+)</text>
        <dbReference type="Rhea" id="RHEA:16233"/>
        <dbReference type="ChEBI" id="CHEBI:11561"/>
        <dbReference type="ChEBI" id="CHEBI:15378"/>
        <dbReference type="ChEBI" id="CHEBI:15980"/>
        <dbReference type="ChEBI" id="CHEBI:57783"/>
        <dbReference type="ChEBI" id="CHEBI:58349"/>
        <dbReference type="EC" id="1.1.1.169"/>
    </reaction>
</comment>
<protein>
    <recommendedName>
        <fullName evidence="4">2-dehydropantoate 2-reductase</fullName>
        <ecNumber evidence="4">1.1.1.169</ecNumber>
    </recommendedName>
    <alternativeName>
        <fullName evidence="4">Ketopantoate reductase</fullName>
    </alternativeName>
</protein>
<evidence type="ECO:0000256" key="1">
    <source>
        <dbReference type="ARBA" id="ARBA00007870"/>
    </source>
</evidence>
<dbReference type="Pfam" id="PF08546">
    <property type="entry name" value="ApbA_C"/>
    <property type="match status" value="1"/>
</dbReference>
<dbReference type="GO" id="GO:0008677">
    <property type="term" value="F:2-dehydropantoate 2-reductase activity"/>
    <property type="evidence" value="ECO:0007669"/>
    <property type="project" value="UniProtKB-EC"/>
</dbReference>
<dbReference type="InterPro" id="IPR036291">
    <property type="entry name" value="NAD(P)-bd_dom_sf"/>
</dbReference>
<evidence type="ECO:0000256" key="4">
    <source>
        <dbReference type="RuleBase" id="RU362068"/>
    </source>
</evidence>